<feature type="region of interest" description="Disordered" evidence="1">
    <location>
        <begin position="1"/>
        <end position="50"/>
    </location>
</feature>
<feature type="compositionally biased region" description="Polar residues" evidence="1">
    <location>
        <begin position="328"/>
        <end position="344"/>
    </location>
</feature>
<name>A0A1W0WKU2_HYPEX</name>
<dbReference type="AlphaFoldDB" id="A0A1W0WKU2"/>
<proteinExistence type="predicted"/>
<protein>
    <submittedName>
        <fullName evidence="2">Uncharacterized protein</fullName>
    </submittedName>
</protein>
<feature type="compositionally biased region" description="Polar residues" evidence="1">
    <location>
        <begin position="293"/>
        <end position="302"/>
    </location>
</feature>
<feature type="region of interest" description="Disordered" evidence="1">
    <location>
        <begin position="287"/>
        <end position="427"/>
    </location>
</feature>
<feature type="region of interest" description="Disordered" evidence="1">
    <location>
        <begin position="229"/>
        <end position="254"/>
    </location>
</feature>
<evidence type="ECO:0000256" key="1">
    <source>
        <dbReference type="SAM" id="MobiDB-lite"/>
    </source>
</evidence>
<comment type="caution">
    <text evidence="2">The sequence shown here is derived from an EMBL/GenBank/DDBJ whole genome shotgun (WGS) entry which is preliminary data.</text>
</comment>
<dbReference type="Gene3D" id="1.20.5.490">
    <property type="entry name" value="Single helix bin"/>
    <property type="match status" value="1"/>
</dbReference>
<dbReference type="EMBL" id="MTYJ01000082">
    <property type="protein sequence ID" value="OQV15792.1"/>
    <property type="molecule type" value="Genomic_DNA"/>
</dbReference>
<feature type="compositionally biased region" description="Polar residues" evidence="1">
    <location>
        <begin position="24"/>
        <end position="50"/>
    </location>
</feature>
<dbReference type="Proteomes" id="UP000192578">
    <property type="component" value="Unassembled WGS sequence"/>
</dbReference>
<feature type="region of interest" description="Disordered" evidence="1">
    <location>
        <begin position="527"/>
        <end position="551"/>
    </location>
</feature>
<feature type="compositionally biased region" description="Low complexity" evidence="1">
    <location>
        <begin position="154"/>
        <end position="175"/>
    </location>
</feature>
<evidence type="ECO:0000313" key="2">
    <source>
        <dbReference type="EMBL" id="OQV15792.1"/>
    </source>
</evidence>
<organism evidence="2 3">
    <name type="scientific">Hypsibius exemplaris</name>
    <name type="common">Freshwater tardigrade</name>
    <dbReference type="NCBI Taxonomy" id="2072580"/>
    <lineage>
        <taxon>Eukaryota</taxon>
        <taxon>Metazoa</taxon>
        <taxon>Ecdysozoa</taxon>
        <taxon>Tardigrada</taxon>
        <taxon>Eutardigrada</taxon>
        <taxon>Parachela</taxon>
        <taxon>Hypsibioidea</taxon>
        <taxon>Hypsibiidae</taxon>
        <taxon>Hypsibius</taxon>
    </lineage>
</organism>
<feature type="compositionally biased region" description="Polar residues" evidence="1">
    <location>
        <begin position="353"/>
        <end position="369"/>
    </location>
</feature>
<feature type="region of interest" description="Disordered" evidence="1">
    <location>
        <begin position="153"/>
        <end position="175"/>
    </location>
</feature>
<keyword evidence="3" id="KW-1185">Reference proteome</keyword>
<gene>
    <name evidence="2" type="ORF">BV898_10045</name>
</gene>
<dbReference type="OrthoDB" id="8961796at2759"/>
<evidence type="ECO:0000313" key="3">
    <source>
        <dbReference type="Proteomes" id="UP000192578"/>
    </source>
</evidence>
<accession>A0A1W0WKU2</accession>
<sequence length="551" mass="59054">MIQTPETPITHPGPLSLPLEASFSDDSSGSPNNGQDQKSPTISDTTTRSNSLQLHAAVALRRRGGNLSHLSESDRRSEFSYRSESISVAASEHNFRTGSKFKVVKLGDKIPYVRGRFVCFDFHDIPNKDGNGRGEAAAAVLQQLSGMAVSRIQTPDSLTTGPGGTLTSSSTGLPPLSVVSGMDAGDGGSSLGSTQADPAPLHNLHHSAAVPSQPAPSVGIIQRTGTLVHSPVLPKPSPSFSSPNPTKSPLPPLSTAGYFIPNPFTTVNSPEPSRLLPVYFADGTQKEPVFPSYHNSTANNSPPDHAHVDGAQGPRRSIPESSDGIRRNLQTPSEQVRQANQTSSDHIDGPRRNFQTTSDQSRQSFQTSSDHADGPRRNFQATSDHVDGPRRNFQTPSDQVRHHATASPASSNAGSRKVSAANAPDPSRLLRMKGETYFAEMIDRVWETAGATRNGDSSTAAGSGFDRIEAKISQCMSLVTEHVLMAVRVDLDQLTVQARVMKERTTSLEYENHALRTENVLLRNAVNNPPPAPSVSAMHGTPVEPSRSRMK</sequence>
<reference evidence="3" key="1">
    <citation type="submission" date="2017-01" db="EMBL/GenBank/DDBJ databases">
        <title>Comparative genomics of anhydrobiosis in the tardigrade Hypsibius dujardini.</title>
        <authorList>
            <person name="Yoshida Y."/>
            <person name="Koutsovoulos G."/>
            <person name="Laetsch D."/>
            <person name="Stevens L."/>
            <person name="Kumar S."/>
            <person name="Horikawa D."/>
            <person name="Ishino K."/>
            <person name="Komine S."/>
            <person name="Tomita M."/>
            <person name="Blaxter M."/>
            <person name="Arakawa K."/>
        </authorList>
    </citation>
    <scope>NUCLEOTIDE SEQUENCE [LARGE SCALE GENOMIC DNA]</scope>
    <source>
        <strain evidence="3">Z151</strain>
    </source>
</reference>